<protein>
    <recommendedName>
        <fullName evidence="4">Tyr recombinase domain-containing protein</fullName>
    </recommendedName>
</protein>
<sequence length="321" mass="36196">MATLQKMGARWRCLVRKTGYPAQTKTFDTKAEAQAWGRDVESLMARQQFAGSTSGQTMTVREMLERYLEDVSVTKASHKADVSRSQHLYASLGDYRVHTLTSIILAQYKAKRLLSVGPQSVIHELNLLHRAYKTAAEEWGVVLPNGIPRTKRPSMPKGRDMRVPAEDVDRLVAATESQELKVIIRFAVETAMRRSEIAGIRWEHVYLQRRSVYLPETKTDQPRTVPLSTVALELLESMGPEDAGKVFSLAPDSVTQAFKRAAVRARMGDVNFHDLRHEATSRLFEKGLNVIEVARITGHKTLAMLDRYTHLDVTKLVQKLG</sequence>
<dbReference type="InterPro" id="IPR002104">
    <property type="entry name" value="Integrase_catalytic"/>
</dbReference>
<evidence type="ECO:0000256" key="2">
    <source>
        <dbReference type="ARBA" id="ARBA00023125"/>
    </source>
</evidence>
<dbReference type="CDD" id="cd00796">
    <property type="entry name" value="INT_Rci_Hp1_C"/>
    <property type="match status" value="1"/>
</dbReference>
<dbReference type="Gene3D" id="1.10.150.130">
    <property type="match status" value="1"/>
</dbReference>
<keyword evidence="1" id="KW-0229">DNA integration</keyword>
<dbReference type="Proteomes" id="UP000248631">
    <property type="component" value="Unassembled WGS sequence"/>
</dbReference>
<keyword evidence="2" id="KW-0238">DNA-binding</keyword>
<keyword evidence="6" id="KW-1185">Reference proteome</keyword>
<accession>A0ABX9C3W6</accession>
<dbReference type="Pfam" id="PF00589">
    <property type="entry name" value="Phage_integrase"/>
    <property type="match status" value="1"/>
</dbReference>
<gene>
    <name evidence="5" type="ORF">RB24_09895</name>
</gene>
<dbReference type="PANTHER" id="PTHR30349:SF94">
    <property type="entry name" value="INTEGRASE_RECOMBINASE HI_1414-RELATED"/>
    <property type="match status" value="1"/>
</dbReference>
<name>A0ABX9C3W6_9BURK</name>
<dbReference type="SUPFAM" id="SSF56349">
    <property type="entry name" value="DNA breaking-rejoining enzymes"/>
    <property type="match status" value="1"/>
</dbReference>
<dbReference type="PROSITE" id="PS51898">
    <property type="entry name" value="TYR_RECOMBINASE"/>
    <property type="match status" value="1"/>
</dbReference>
<reference evidence="5 6" key="1">
    <citation type="submission" date="2014-12" db="EMBL/GenBank/DDBJ databases">
        <title>Complete genome sequence of Herbaspirillum rubrisubalbicans Os38.</title>
        <authorList>
            <person name="Chen M."/>
            <person name="An Q."/>
        </authorList>
    </citation>
    <scope>NUCLEOTIDE SEQUENCE [LARGE SCALE GENOMIC DNA]</scope>
    <source>
        <strain evidence="5 6">Os38</strain>
    </source>
</reference>
<dbReference type="InterPro" id="IPR050090">
    <property type="entry name" value="Tyrosine_recombinase_XerCD"/>
</dbReference>
<evidence type="ECO:0000256" key="1">
    <source>
        <dbReference type="ARBA" id="ARBA00022908"/>
    </source>
</evidence>
<dbReference type="Gene3D" id="1.10.443.10">
    <property type="entry name" value="Intergrase catalytic core"/>
    <property type="match status" value="1"/>
</dbReference>
<evidence type="ECO:0000259" key="4">
    <source>
        <dbReference type="PROSITE" id="PS51898"/>
    </source>
</evidence>
<evidence type="ECO:0000313" key="5">
    <source>
        <dbReference type="EMBL" id="RAM64941.1"/>
    </source>
</evidence>
<dbReference type="InterPro" id="IPR010998">
    <property type="entry name" value="Integrase_recombinase_N"/>
</dbReference>
<comment type="caution">
    <text evidence="5">The sequence shown here is derived from an EMBL/GenBank/DDBJ whole genome shotgun (WGS) entry which is preliminary data.</text>
</comment>
<dbReference type="EMBL" id="JUGD01000011">
    <property type="protein sequence ID" value="RAM64941.1"/>
    <property type="molecule type" value="Genomic_DNA"/>
</dbReference>
<dbReference type="InterPro" id="IPR011010">
    <property type="entry name" value="DNA_brk_join_enz"/>
</dbReference>
<proteinExistence type="predicted"/>
<feature type="domain" description="Tyr recombinase" evidence="4">
    <location>
        <begin position="158"/>
        <end position="321"/>
    </location>
</feature>
<organism evidence="5 6">
    <name type="scientific">Herbaspirillum rubrisubalbicans</name>
    <dbReference type="NCBI Taxonomy" id="80842"/>
    <lineage>
        <taxon>Bacteria</taxon>
        <taxon>Pseudomonadati</taxon>
        <taxon>Pseudomonadota</taxon>
        <taxon>Betaproteobacteria</taxon>
        <taxon>Burkholderiales</taxon>
        <taxon>Oxalobacteraceae</taxon>
        <taxon>Herbaspirillum</taxon>
    </lineage>
</organism>
<evidence type="ECO:0000313" key="6">
    <source>
        <dbReference type="Proteomes" id="UP000248631"/>
    </source>
</evidence>
<dbReference type="InterPro" id="IPR013762">
    <property type="entry name" value="Integrase-like_cat_sf"/>
</dbReference>
<keyword evidence="3" id="KW-0233">DNA recombination</keyword>
<evidence type="ECO:0000256" key="3">
    <source>
        <dbReference type="ARBA" id="ARBA00023172"/>
    </source>
</evidence>
<dbReference type="RefSeq" id="WP_112068359.1">
    <property type="nucleotide sequence ID" value="NZ_JUGD01000011.1"/>
</dbReference>
<dbReference type="PANTHER" id="PTHR30349">
    <property type="entry name" value="PHAGE INTEGRASE-RELATED"/>
    <property type="match status" value="1"/>
</dbReference>